<evidence type="ECO:0000313" key="3">
    <source>
        <dbReference type="EMBL" id="TYB74477.1"/>
    </source>
</evidence>
<comment type="caution">
    <text evidence="3">The sequence shown here is derived from an EMBL/GenBank/DDBJ whole genome shotgun (WGS) entry which is preliminary data.</text>
</comment>
<reference evidence="3 4" key="1">
    <citation type="submission" date="2019-08" db="EMBL/GenBank/DDBJ databases">
        <title>Genomes of Antarctic Bizionia species.</title>
        <authorList>
            <person name="Bowman J.P."/>
        </authorList>
    </citation>
    <scope>NUCLEOTIDE SEQUENCE [LARGE SCALE GENOMIC DNA]</scope>
    <source>
        <strain evidence="3 4">HFD</strain>
    </source>
</reference>
<proteinExistence type="predicted"/>
<dbReference type="PANTHER" id="PTHR37938">
    <property type="entry name" value="BLL0215 PROTEIN"/>
    <property type="match status" value="1"/>
</dbReference>
<keyword evidence="1" id="KW-0472">Membrane</keyword>
<accession>A0A8H2QJG9</accession>
<keyword evidence="4" id="KW-1185">Reference proteome</keyword>
<sequence length="139" mass="16508">MEEKEIWKGSPSQWTNFGTYVICLLFSWLIIPIFIAIWRFLVVKTWEIEITEQRLIVEKGVLSKSTEELELYRVKDIRLDQPFFLRLVGLSNITLVTSDRSHSVVRIPAISEGKNLREKLRIAVEERRDKKRVRETDFE</sequence>
<evidence type="ECO:0000256" key="1">
    <source>
        <dbReference type="SAM" id="Phobius"/>
    </source>
</evidence>
<dbReference type="Proteomes" id="UP000323324">
    <property type="component" value="Unassembled WGS sequence"/>
</dbReference>
<feature type="domain" description="YdbS-like PH" evidence="2">
    <location>
        <begin position="44"/>
        <end position="112"/>
    </location>
</feature>
<keyword evidence="1" id="KW-0812">Transmembrane</keyword>
<dbReference type="Pfam" id="PF03703">
    <property type="entry name" value="bPH_2"/>
    <property type="match status" value="1"/>
</dbReference>
<organism evidence="3 4">
    <name type="scientific">Bizionia saleffrena</name>
    <dbReference type="NCBI Taxonomy" id="291189"/>
    <lineage>
        <taxon>Bacteria</taxon>
        <taxon>Pseudomonadati</taxon>
        <taxon>Bacteroidota</taxon>
        <taxon>Flavobacteriia</taxon>
        <taxon>Flavobacteriales</taxon>
        <taxon>Flavobacteriaceae</taxon>
        <taxon>Bizionia</taxon>
    </lineage>
</organism>
<keyword evidence="1" id="KW-1133">Transmembrane helix</keyword>
<gene>
    <name evidence="3" type="ORF">ES676_07310</name>
</gene>
<dbReference type="AlphaFoldDB" id="A0A8H2QJG9"/>
<feature type="transmembrane region" description="Helical" evidence="1">
    <location>
        <begin position="17"/>
        <end position="41"/>
    </location>
</feature>
<dbReference type="RefSeq" id="WP_148369673.1">
    <property type="nucleotide sequence ID" value="NZ_VSKM01000006.1"/>
</dbReference>
<evidence type="ECO:0000259" key="2">
    <source>
        <dbReference type="Pfam" id="PF03703"/>
    </source>
</evidence>
<dbReference type="PANTHER" id="PTHR37938:SF1">
    <property type="entry name" value="BLL0215 PROTEIN"/>
    <property type="match status" value="1"/>
</dbReference>
<dbReference type="EMBL" id="VSKM01000006">
    <property type="protein sequence ID" value="TYB74477.1"/>
    <property type="molecule type" value="Genomic_DNA"/>
</dbReference>
<evidence type="ECO:0000313" key="4">
    <source>
        <dbReference type="Proteomes" id="UP000323324"/>
    </source>
</evidence>
<name>A0A8H2QJG9_9FLAO</name>
<protein>
    <submittedName>
        <fullName evidence="3">PH domain-containing protein</fullName>
    </submittedName>
</protein>
<dbReference type="InterPro" id="IPR005182">
    <property type="entry name" value="YdbS-like_PH"/>
</dbReference>